<reference evidence="1" key="1">
    <citation type="submission" date="2020-09" db="EMBL/GenBank/DDBJ databases">
        <title>Taishania pollutisoli gen. nov., sp. nov., Isolated from Tetrabromobisphenol A-Contaminated Soil.</title>
        <authorList>
            <person name="Chen Q."/>
        </authorList>
    </citation>
    <scope>NUCLEOTIDE SEQUENCE</scope>
    <source>
        <strain evidence="1">CZZ-1</strain>
    </source>
</reference>
<dbReference type="AlphaFoldDB" id="A0A8J6PIJ7"/>
<proteinExistence type="predicted"/>
<keyword evidence="2" id="KW-1185">Reference proteome</keyword>
<dbReference type="RefSeq" id="WP_216713572.1">
    <property type="nucleotide sequence ID" value="NZ_JACVEL010000002.1"/>
</dbReference>
<protein>
    <submittedName>
        <fullName evidence="1">Pentapeptide repeat-containing protein</fullName>
    </submittedName>
</protein>
<dbReference type="SUPFAM" id="SSF141571">
    <property type="entry name" value="Pentapeptide repeat-like"/>
    <property type="match status" value="1"/>
</dbReference>
<name>A0A8J6PIJ7_9FLAO</name>
<accession>A0A8J6PIJ7</accession>
<evidence type="ECO:0000313" key="2">
    <source>
        <dbReference type="Proteomes" id="UP000652681"/>
    </source>
</evidence>
<organism evidence="1 2">
    <name type="scientific">Taishania pollutisoli</name>
    <dbReference type="NCBI Taxonomy" id="2766479"/>
    <lineage>
        <taxon>Bacteria</taxon>
        <taxon>Pseudomonadati</taxon>
        <taxon>Bacteroidota</taxon>
        <taxon>Flavobacteriia</taxon>
        <taxon>Flavobacteriales</taxon>
        <taxon>Crocinitomicaceae</taxon>
        <taxon>Taishania</taxon>
    </lineage>
</organism>
<dbReference type="Pfam" id="PF13599">
    <property type="entry name" value="Pentapeptide_4"/>
    <property type="match status" value="1"/>
</dbReference>
<gene>
    <name evidence="1" type="ORF">H9Y05_04120</name>
</gene>
<dbReference type="EMBL" id="JACVEL010000002">
    <property type="protein sequence ID" value="MBC9811655.1"/>
    <property type="molecule type" value="Genomic_DNA"/>
</dbReference>
<dbReference type="InterPro" id="IPR001646">
    <property type="entry name" value="5peptide_repeat"/>
</dbReference>
<dbReference type="Gene3D" id="2.160.20.80">
    <property type="entry name" value="E3 ubiquitin-protein ligase SopA"/>
    <property type="match status" value="1"/>
</dbReference>
<dbReference type="Proteomes" id="UP000652681">
    <property type="component" value="Unassembled WGS sequence"/>
</dbReference>
<comment type="caution">
    <text evidence="1">The sequence shown here is derived from an EMBL/GenBank/DDBJ whole genome shotgun (WGS) entry which is preliminary data.</text>
</comment>
<evidence type="ECO:0000313" key="1">
    <source>
        <dbReference type="EMBL" id="MBC9811655.1"/>
    </source>
</evidence>
<sequence>MKEQTCKVIQAWSVSNIGMIAELESHFRGLAYGSILKSLTSGYSWTIHQRVIPGFIVDEVTRFENETESLAHLRFSSVEARETAKQQLLQKDKNCIFQYKLEPNGHREKPKTGEILKLLSFEDQKNDFLEAYRNGQRYFKDLDLENVSFDNENLEGITFEHCALYVSFRNANLRNATFLNGGIKTCDFTGADLTNARFEMLTIESAEFAFARMEEVQIKNLYAYGQEVSEEMFFRIKQQQEEELKNK</sequence>